<feature type="transmembrane region" description="Helical" evidence="5">
    <location>
        <begin position="452"/>
        <end position="473"/>
    </location>
</feature>
<feature type="transmembrane region" description="Helical" evidence="5">
    <location>
        <begin position="422"/>
        <end position="440"/>
    </location>
</feature>
<dbReference type="PIRSF" id="PIRSF006060">
    <property type="entry name" value="AA_transporter"/>
    <property type="match status" value="1"/>
</dbReference>
<evidence type="ECO:0000256" key="4">
    <source>
        <dbReference type="ARBA" id="ARBA00023136"/>
    </source>
</evidence>
<dbReference type="GO" id="GO:0016020">
    <property type="term" value="C:membrane"/>
    <property type="evidence" value="ECO:0007669"/>
    <property type="project" value="UniProtKB-SubCell"/>
</dbReference>
<dbReference type="AlphaFoldDB" id="A0AA90Z026"/>
<keyword evidence="3 5" id="KW-1133">Transmembrane helix</keyword>
<evidence type="ECO:0000256" key="3">
    <source>
        <dbReference type="ARBA" id="ARBA00022989"/>
    </source>
</evidence>
<feature type="transmembrane region" description="Helical" evidence="5">
    <location>
        <begin position="161"/>
        <end position="181"/>
    </location>
</feature>
<feature type="transmembrane region" description="Helical" evidence="5">
    <location>
        <begin position="45"/>
        <end position="66"/>
    </location>
</feature>
<dbReference type="InterPro" id="IPR002293">
    <property type="entry name" value="AA/rel_permease1"/>
</dbReference>
<evidence type="ECO:0000256" key="1">
    <source>
        <dbReference type="ARBA" id="ARBA00004141"/>
    </source>
</evidence>
<protein>
    <submittedName>
        <fullName evidence="6">Amino acid permease</fullName>
    </submittedName>
</protein>
<proteinExistence type="predicted"/>
<feature type="transmembrane region" description="Helical" evidence="5">
    <location>
        <begin position="126"/>
        <end position="149"/>
    </location>
</feature>
<feature type="transmembrane region" description="Helical" evidence="5">
    <location>
        <begin position="331"/>
        <end position="356"/>
    </location>
</feature>
<dbReference type="GO" id="GO:0022857">
    <property type="term" value="F:transmembrane transporter activity"/>
    <property type="evidence" value="ECO:0007669"/>
    <property type="project" value="InterPro"/>
</dbReference>
<dbReference type="PANTHER" id="PTHR47547:SF1">
    <property type="entry name" value="ASPARTATE-PROTON SYMPORTER"/>
    <property type="match status" value="1"/>
</dbReference>
<dbReference type="Gene3D" id="1.20.1740.10">
    <property type="entry name" value="Amino acid/polyamine transporter I"/>
    <property type="match status" value="1"/>
</dbReference>
<dbReference type="RefSeq" id="WP_171328546.1">
    <property type="nucleotide sequence ID" value="NZ_WVRA01000001.1"/>
</dbReference>
<sequence>MTGLKRDIGLLGLTFISVGGIIGSGWLFGPLLAVQHAGPAATISWIIGAVAMFILAITFAEISAMLPIPGGIARVPQFSHGNIVSMAMGWTAWIGYNTTAPIEVEAMLKYLAPYAPWLHTAETGDLTGAGIFVALVFMLLFVAVNALGVKFFTRVNAALTWAKIAIPVVLSILLVASRFNFENFTQPDGFAPYGAQGIMAAVSTGGVIFSFIGFRHVVDMAGEVRNPKFAIPAALVLSIVLCAVIYLGLQVAFIGALDPSMLSKGWAQLSFGGEGPLDAIIMSVGLVWFLSLLNVGSVIGPFGNGLVATGSNARIALALSKNGFLPKQLQVLSSFGVPLWALGLNFLIGTVFLLTVPFTTVIALNGAAIVLSFAVGPIAVVCLRNLMPDHPRSIRIPAVRLVALSAFAIATLIVYWSGWDTVWRLGIALIVGKILLLIRFRGRLDEMDVTEALWLVPYFSGLGLISFLGQFGAGSLKQIPFGWDLLLCILFSSIIFVLAVRSALPSKKFNKYIAEEEILDPKQPVIGL</sequence>
<reference evidence="6" key="1">
    <citation type="submission" date="2019-12" db="EMBL/GenBank/DDBJ databases">
        <title>Ruegeria JWLKs population differentiation of coral mucus and skeleton niches.</title>
        <authorList>
            <person name="Luo D."/>
        </authorList>
    </citation>
    <scope>NUCLEOTIDE SEQUENCE</scope>
    <source>
        <strain evidence="6">HKCCD6181</strain>
    </source>
</reference>
<evidence type="ECO:0000313" key="6">
    <source>
        <dbReference type="EMBL" id="NOE17272.1"/>
    </source>
</evidence>
<keyword evidence="4 5" id="KW-0472">Membrane</keyword>
<feature type="transmembrane region" description="Helical" evidence="5">
    <location>
        <begin position="78"/>
        <end position="96"/>
    </location>
</feature>
<accession>A0AA90Z026</accession>
<comment type="caution">
    <text evidence="6">The sequence shown here is derived from an EMBL/GenBank/DDBJ whole genome shotgun (WGS) entry which is preliminary data.</text>
</comment>
<keyword evidence="2 5" id="KW-0812">Transmembrane</keyword>
<dbReference type="PANTHER" id="PTHR47547">
    <property type="match status" value="1"/>
</dbReference>
<feature type="transmembrane region" description="Helical" evidence="5">
    <location>
        <begin position="229"/>
        <end position="257"/>
    </location>
</feature>
<dbReference type="Pfam" id="PF13520">
    <property type="entry name" value="AA_permease_2"/>
    <property type="match status" value="1"/>
</dbReference>
<organism evidence="6 7">
    <name type="scientific">Ruegeria atlantica</name>
    <dbReference type="NCBI Taxonomy" id="81569"/>
    <lineage>
        <taxon>Bacteria</taxon>
        <taxon>Pseudomonadati</taxon>
        <taxon>Pseudomonadota</taxon>
        <taxon>Alphaproteobacteria</taxon>
        <taxon>Rhodobacterales</taxon>
        <taxon>Roseobacteraceae</taxon>
        <taxon>Ruegeria</taxon>
    </lineage>
</organism>
<feature type="transmembrane region" description="Helical" evidence="5">
    <location>
        <begin position="398"/>
        <end position="416"/>
    </location>
</feature>
<feature type="transmembrane region" description="Helical" evidence="5">
    <location>
        <begin position="479"/>
        <end position="500"/>
    </location>
</feature>
<feature type="transmembrane region" description="Helical" evidence="5">
    <location>
        <begin position="362"/>
        <end position="386"/>
    </location>
</feature>
<evidence type="ECO:0000256" key="5">
    <source>
        <dbReference type="SAM" id="Phobius"/>
    </source>
</evidence>
<dbReference type="InterPro" id="IPR052962">
    <property type="entry name" value="AA_Transporter_AGT"/>
</dbReference>
<evidence type="ECO:0000256" key="2">
    <source>
        <dbReference type="ARBA" id="ARBA00022692"/>
    </source>
</evidence>
<dbReference type="Proteomes" id="UP000597886">
    <property type="component" value="Unassembled WGS sequence"/>
</dbReference>
<name>A0AA90Z026_9RHOB</name>
<feature type="transmembrane region" description="Helical" evidence="5">
    <location>
        <begin position="12"/>
        <end position="33"/>
    </location>
</feature>
<comment type="subcellular location">
    <subcellularLocation>
        <location evidence="1">Membrane</location>
        <topology evidence="1">Multi-pass membrane protein</topology>
    </subcellularLocation>
</comment>
<dbReference type="EMBL" id="WVRA01000001">
    <property type="protein sequence ID" value="NOE17272.1"/>
    <property type="molecule type" value="Genomic_DNA"/>
</dbReference>
<gene>
    <name evidence="6" type="ORF">GS634_03955</name>
</gene>
<evidence type="ECO:0000313" key="7">
    <source>
        <dbReference type="Proteomes" id="UP000597886"/>
    </source>
</evidence>
<feature type="transmembrane region" description="Helical" evidence="5">
    <location>
        <begin position="193"/>
        <end position="217"/>
    </location>
</feature>